<dbReference type="InterPro" id="IPR038666">
    <property type="entry name" value="SSP1_head-tail_sf"/>
</dbReference>
<comment type="caution">
    <text evidence="1">The sequence shown here is derived from an EMBL/GenBank/DDBJ whole genome shotgun (WGS) entry which is preliminary data.</text>
</comment>
<dbReference type="Proteomes" id="UP000523196">
    <property type="component" value="Unassembled WGS sequence"/>
</dbReference>
<dbReference type="InterPro" id="IPR008767">
    <property type="entry name" value="Phage_SPP1_head-tail_adaptor"/>
</dbReference>
<proteinExistence type="predicted"/>
<sequence>MRHRITFQELSSERDSEGVLQEFWQNVWLDSETELANVPAEVLTGPGREFSASGAVQAEVAARITCRWFPGLQQSWRILWDGEEFGIGSVEVDRTARREYRMKCTAGPSAGQ</sequence>
<keyword evidence="2" id="KW-1185">Reference proteome</keyword>
<dbReference type="EMBL" id="JACHTF010000006">
    <property type="protein sequence ID" value="MBB1060423.1"/>
    <property type="molecule type" value="Genomic_DNA"/>
</dbReference>
<protein>
    <submittedName>
        <fullName evidence="1">Head-tail adaptor protein</fullName>
    </submittedName>
</protein>
<gene>
    <name evidence="1" type="ORF">H4F98_07520</name>
</gene>
<evidence type="ECO:0000313" key="2">
    <source>
        <dbReference type="Proteomes" id="UP000523196"/>
    </source>
</evidence>
<accession>A0A7W3TL78</accession>
<evidence type="ECO:0000313" key="1">
    <source>
        <dbReference type="EMBL" id="MBB1060423.1"/>
    </source>
</evidence>
<dbReference type="AlphaFoldDB" id="A0A7W3TL78"/>
<reference evidence="1 2" key="1">
    <citation type="submission" date="2020-08" db="EMBL/GenBank/DDBJ databases">
        <authorList>
            <person name="Xu S."/>
            <person name="Li A."/>
        </authorList>
    </citation>
    <scope>NUCLEOTIDE SEQUENCE [LARGE SCALE GENOMIC DNA]</scope>
    <source>
        <strain evidence="1 2">119BY6-57</strain>
    </source>
</reference>
<name>A0A7W3TL78_9GAMM</name>
<organism evidence="1 2">
    <name type="scientific">Marilutibacter spongiae</name>
    <dbReference type="NCBI Taxonomy" id="2025720"/>
    <lineage>
        <taxon>Bacteria</taxon>
        <taxon>Pseudomonadati</taxon>
        <taxon>Pseudomonadota</taxon>
        <taxon>Gammaproteobacteria</taxon>
        <taxon>Lysobacterales</taxon>
        <taxon>Lysobacteraceae</taxon>
        <taxon>Marilutibacter</taxon>
    </lineage>
</organism>
<dbReference type="Gene3D" id="2.40.10.270">
    <property type="entry name" value="Bacteriophage SPP1 head-tail adaptor protein"/>
    <property type="match status" value="1"/>
</dbReference>
<dbReference type="Pfam" id="PF05521">
    <property type="entry name" value="Phage_HCP"/>
    <property type="match status" value="1"/>
</dbReference>